<dbReference type="InterPro" id="IPR015095">
    <property type="entry name" value="AlkB_hom8_N"/>
</dbReference>
<reference evidence="2" key="1">
    <citation type="journal article" date="2023" name="Front. Mar. Sci.">
        <title>A new Merluccius polli reference genome to investigate the effects of global change in West African waters.</title>
        <authorList>
            <person name="Mateo J.L."/>
            <person name="Blanco-Fernandez C."/>
            <person name="Garcia-Vazquez E."/>
            <person name="Machado-Schiaffino G."/>
        </authorList>
    </citation>
    <scope>NUCLEOTIDE SEQUENCE</scope>
    <source>
        <strain evidence="2">C29</strain>
        <tissue evidence="2">Fin</tissue>
    </source>
</reference>
<accession>A0AA47MRS5</accession>
<gene>
    <name evidence="2" type="ORF">N1851_015794</name>
</gene>
<sequence length="124" mass="14086">MAKKAHQRLYLLRRLRKFGMNGSILINFYRCTTESLLKGYITGLVRELFCPQLQTTIQRVVEVAAQHITGNKLPAIQDVFHQRCLRKAHSIAKDHMLRISSTYHHPNTNTSIKALSAGSSRGRG</sequence>
<dbReference type="Pfam" id="PF09004">
    <property type="entry name" value="ALKBH8_N"/>
    <property type="match status" value="1"/>
</dbReference>
<dbReference type="EMBL" id="JAOPHQ010002865">
    <property type="protein sequence ID" value="KAK0145319.1"/>
    <property type="molecule type" value="Genomic_DNA"/>
</dbReference>
<evidence type="ECO:0000259" key="1">
    <source>
        <dbReference type="Pfam" id="PF09004"/>
    </source>
</evidence>
<proteinExistence type="predicted"/>
<dbReference type="GO" id="GO:0008168">
    <property type="term" value="F:methyltransferase activity"/>
    <property type="evidence" value="ECO:0007669"/>
    <property type="project" value="InterPro"/>
</dbReference>
<feature type="domain" description="Alkylated DNA repair protein AlkB homologue 8 N-terminal" evidence="1">
    <location>
        <begin position="2"/>
        <end position="35"/>
    </location>
</feature>
<dbReference type="AlphaFoldDB" id="A0AA47MRS5"/>
<dbReference type="GO" id="GO:0016706">
    <property type="term" value="F:2-oxoglutarate-dependent dioxygenase activity"/>
    <property type="evidence" value="ECO:0007669"/>
    <property type="project" value="InterPro"/>
</dbReference>
<dbReference type="Proteomes" id="UP001174136">
    <property type="component" value="Unassembled WGS sequence"/>
</dbReference>
<evidence type="ECO:0000313" key="3">
    <source>
        <dbReference type="Proteomes" id="UP001174136"/>
    </source>
</evidence>
<organism evidence="2 3">
    <name type="scientific">Merluccius polli</name>
    <name type="common">Benguela hake</name>
    <name type="synonym">Merluccius cadenati</name>
    <dbReference type="NCBI Taxonomy" id="89951"/>
    <lineage>
        <taxon>Eukaryota</taxon>
        <taxon>Metazoa</taxon>
        <taxon>Chordata</taxon>
        <taxon>Craniata</taxon>
        <taxon>Vertebrata</taxon>
        <taxon>Euteleostomi</taxon>
        <taxon>Actinopterygii</taxon>
        <taxon>Neopterygii</taxon>
        <taxon>Teleostei</taxon>
        <taxon>Neoteleostei</taxon>
        <taxon>Acanthomorphata</taxon>
        <taxon>Zeiogadaria</taxon>
        <taxon>Gadariae</taxon>
        <taxon>Gadiformes</taxon>
        <taxon>Gadoidei</taxon>
        <taxon>Merlucciidae</taxon>
        <taxon>Merluccius</taxon>
    </lineage>
</organism>
<keyword evidence="3" id="KW-1185">Reference proteome</keyword>
<name>A0AA47MRS5_MERPO</name>
<protein>
    <recommendedName>
        <fullName evidence="1">Alkylated DNA repair protein AlkB homologue 8 N-terminal domain-containing protein</fullName>
    </recommendedName>
</protein>
<comment type="caution">
    <text evidence="2">The sequence shown here is derived from an EMBL/GenBank/DDBJ whole genome shotgun (WGS) entry which is preliminary data.</text>
</comment>
<evidence type="ECO:0000313" key="2">
    <source>
        <dbReference type="EMBL" id="KAK0145319.1"/>
    </source>
</evidence>